<comment type="catalytic activity">
    <reaction evidence="7">
        <text>UDP-N-acetyl-alpha-D-muramoyl-L-alanyl-gamma-D-glutamyl-meso-2,6-diaminopimeloyl-D-alanyl-D-alanine + di-trans,octa-cis-undecaprenyl phosphate = di-trans,octa-cis-undecaprenyl diphospho-N-acetyl-alpha-D-muramoyl-L-alanyl-D-glutamyl-meso-2,6-diaminopimeloyl-D-alanyl-D-alanine + UMP</text>
        <dbReference type="Rhea" id="RHEA:28386"/>
        <dbReference type="ChEBI" id="CHEBI:57865"/>
        <dbReference type="ChEBI" id="CHEBI:60392"/>
        <dbReference type="ChEBI" id="CHEBI:61386"/>
        <dbReference type="ChEBI" id="CHEBI:61387"/>
        <dbReference type="EC" id="2.7.8.13"/>
    </reaction>
</comment>
<evidence type="ECO:0000256" key="5">
    <source>
        <dbReference type="ARBA" id="ARBA00022989"/>
    </source>
</evidence>
<feature type="transmembrane region" description="Helical" evidence="7">
    <location>
        <begin position="318"/>
        <end position="339"/>
    </location>
</feature>
<reference evidence="10 11" key="1">
    <citation type="submission" date="2019-03" db="EMBL/GenBank/DDBJ databases">
        <title>Genomic Encyclopedia of Type Strains, Phase IV (KMG-IV): sequencing the most valuable type-strain genomes for metagenomic binning, comparative biology and taxonomic classification.</title>
        <authorList>
            <person name="Goeker M."/>
        </authorList>
    </citation>
    <scope>NUCLEOTIDE SEQUENCE [LARGE SCALE GENOMIC DNA]</scope>
    <source>
        <strain evidence="10 11">DSM 100433</strain>
    </source>
</reference>
<feature type="transmembrane region" description="Helical" evidence="7">
    <location>
        <begin position="137"/>
        <end position="162"/>
    </location>
</feature>
<keyword evidence="7" id="KW-0132">Cell division</keyword>
<dbReference type="EMBL" id="SLUK01000004">
    <property type="protein sequence ID" value="TCL43804.1"/>
    <property type="molecule type" value="Genomic_DNA"/>
</dbReference>
<keyword evidence="5 7" id="KW-1133">Transmembrane helix</keyword>
<dbReference type="PROSITE" id="PS01348">
    <property type="entry name" value="MRAY_2"/>
    <property type="match status" value="1"/>
</dbReference>
<comment type="cofactor">
    <cofactor evidence="7 9">
        <name>Mg(2+)</name>
        <dbReference type="ChEBI" id="CHEBI:18420"/>
    </cofactor>
</comment>
<dbReference type="Pfam" id="PF00953">
    <property type="entry name" value="Glycos_transf_4"/>
    <property type="match status" value="1"/>
</dbReference>
<accession>A0A9X8UKH8</accession>
<feature type="transmembrane region" description="Helical" evidence="7">
    <location>
        <begin position="195"/>
        <end position="215"/>
    </location>
</feature>
<feature type="transmembrane region" description="Helical" evidence="7">
    <location>
        <begin position="97"/>
        <end position="117"/>
    </location>
</feature>
<feature type="transmembrane region" description="Helical" evidence="7">
    <location>
        <begin position="221"/>
        <end position="239"/>
    </location>
</feature>
<evidence type="ECO:0000313" key="10">
    <source>
        <dbReference type="EMBL" id="TCL43804.1"/>
    </source>
</evidence>
<evidence type="ECO:0000256" key="8">
    <source>
        <dbReference type="NCBIfam" id="TIGR00445"/>
    </source>
</evidence>
<evidence type="ECO:0000256" key="1">
    <source>
        <dbReference type="ARBA" id="ARBA00004141"/>
    </source>
</evidence>
<dbReference type="GO" id="GO:0005886">
    <property type="term" value="C:plasma membrane"/>
    <property type="evidence" value="ECO:0007669"/>
    <property type="project" value="UniProtKB-SubCell"/>
</dbReference>
<dbReference type="NCBIfam" id="TIGR00445">
    <property type="entry name" value="mraY"/>
    <property type="match status" value="1"/>
</dbReference>
<evidence type="ECO:0000313" key="11">
    <source>
        <dbReference type="Proteomes" id="UP000294682"/>
    </source>
</evidence>
<evidence type="ECO:0000256" key="4">
    <source>
        <dbReference type="ARBA" id="ARBA00022692"/>
    </source>
</evidence>
<comment type="pathway">
    <text evidence="7">Cell wall biogenesis; peptidoglycan biosynthesis.</text>
</comment>
<dbReference type="InterPro" id="IPR003524">
    <property type="entry name" value="PNAcMuramoyl-5peptid_Trfase"/>
</dbReference>
<dbReference type="HAMAP" id="MF_00038">
    <property type="entry name" value="MraY"/>
    <property type="match status" value="1"/>
</dbReference>
<keyword evidence="7 9" id="KW-0479">Metal-binding</keyword>
<proteinExistence type="inferred from homology"/>
<dbReference type="RefSeq" id="WP_132084378.1">
    <property type="nucleotide sequence ID" value="NZ_SLUK01000004.1"/>
</dbReference>
<evidence type="ECO:0000256" key="2">
    <source>
        <dbReference type="ARBA" id="ARBA00005583"/>
    </source>
</evidence>
<keyword evidence="7" id="KW-0961">Cell wall biogenesis/degradation</keyword>
<feature type="transmembrane region" description="Helical" evidence="7">
    <location>
        <begin position="56"/>
        <end position="77"/>
    </location>
</feature>
<dbReference type="GO" id="GO:0008963">
    <property type="term" value="F:phospho-N-acetylmuramoyl-pentapeptide-transferase activity"/>
    <property type="evidence" value="ECO:0007669"/>
    <property type="project" value="UniProtKB-UniRule"/>
</dbReference>
<feature type="binding site" evidence="9">
    <location>
        <position position="187"/>
    </location>
    <ligand>
        <name>Mg(2+)</name>
        <dbReference type="ChEBI" id="CHEBI:18420"/>
    </ligand>
</feature>
<dbReference type="GO" id="GO:0046872">
    <property type="term" value="F:metal ion binding"/>
    <property type="evidence" value="ECO:0007669"/>
    <property type="project" value="UniProtKB-KW"/>
</dbReference>
<protein>
    <recommendedName>
        <fullName evidence="7 8">Phospho-N-acetylmuramoyl-pentapeptide-transferase</fullName>
        <ecNumber evidence="7 8">2.7.8.13</ecNumber>
    </recommendedName>
    <alternativeName>
        <fullName evidence="7">UDP-MurNAc-pentapeptide phosphotransferase</fullName>
    </alternativeName>
</protein>
<feature type="transmembrane region" description="Helical" evidence="7">
    <location>
        <begin position="251"/>
        <end position="279"/>
    </location>
</feature>
<dbReference type="PROSITE" id="PS01347">
    <property type="entry name" value="MRAY_1"/>
    <property type="match status" value="1"/>
</dbReference>
<keyword evidence="4 7" id="KW-0812">Transmembrane</keyword>
<evidence type="ECO:0000256" key="7">
    <source>
        <dbReference type="HAMAP-Rule" id="MF_00038"/>
    </source>
</evidence>
<keyword evidence="7" id="KW-1003">Cell membrane</keyword>
<keyword evidence="7" id="KW-0131">Cell cycle</keyword>
<dbReference type="Proteomes" id="UP000294682">
    <property type="component" value="Unassembled WGS sequence"/>
</dbReference>
<evidence type="ECO:0000256" key="9">
    <source>
        <dbReference type="PIRSR" id="PIRSR600715-1"/>
    </source>
</evidence>
<keyword evidence="11" id="KW-1185">Reference proteome</keyword>
<dbReference type="GO" id="GO:0008360">
    <property type="term" value="P:regulation of cell shape"/>
    <property type="evidence" value="ECO:0007669"/>
    <property type="project" value="UniProtKB-KW"/>
</dbReference>
<keyword evidence="7" id="KW-0133">Cell shape</keyword>
<comment type="caution">
    <text evidence="10">The sequence shown here is derived from an EMBL/GenBank/DDBJ whole genome shotgun (WGS) entry which is preliminary data.</text>
</comment>
<dbReference type="CDD" id="cd06852">
    <property type="entry name" value="GT_MraY"/>
    <property type="match status" value="1"/>
</dbReference>
<dbReference type="GO" id="GO:0051301">
    <property type="term" value="P:cell division"/>
    <property type="evidence" value="ECO:0007669"/>
    <property type="project" value="UniProtKB-KW"/>
</dbReference>
<evidence type="ECO:0000256" key="6">
    <source>
        <dbReference type="ARBA" id="ARBA00023136"/>
    </source>
</evidence>
<keyword evidence="3 7" id="KW-0808">Transferase</keyword>
<name>A0A9X8UKH8_9FIRM</name>
<dbReference type="AlphaFoldDB" id="A0A9X8UKH8"/>
<dbReference type="PANTHER" id="PTHR22926">
    <property type="entry name" value="PHOSPHO-N-ACETYLMURAMOYL-PENTAPEPTIDE-TRANSFERASE"/>
    <property type="match status" value="1"/>
</dbReference>
<dbReference type="GO" id="GO:0009252">
    <property type="term" value="P:peptidoglycan biosynthetic process"/>
    <property type="evidence" value="ECO:0007669"/>
    <property type="project" value="UniProtKB-UniRule"/>
</dbReference>
<feature type="binding site" evidence="9">
    <location>
        <position position="247"/>
    </location>
    <ligand>
        <name>Mg(2+)</name>
        <dbReference type="ChEBI" id="CHEBI:18420"/>
    </ligand>
</feature>
<comment type="subcellular location">
    <subcellularLocation>
        <location evidence="7">Cell membrane</location>
        <topology evidence="7">Multi-pass membrane protein</topology>
    </subcellularLocation>
    <subcellularLocation>
        <location evidence="1">Membrane</location>
        <topology evidence="1">Multi-pass membrane protein</topology>
    </subcellularLocation>
</comment>
<dbReference type="EC" id="2.7.8.13" evidence="7 8"/>
<dbReference type="InterPro" id="IPR018480">
    <property type="entry name" value="PNAcMuramoyl-5peptid_Trfase_CS"/>
</dbReference>
<comment type="similarity">
    <text evidence="2 7">Belongs to the glycosyltransferase 4 family. MraY subfamily.</text>
</comment>
<organism evidence="10 11">
    <name type="scientific">Harryflintia acetispora</name>
    <dbReference type="NCBI Taxonomy" id="1849041"/>
    <lineage>
        <taxon>Bacteria</taxon>
        <taxon>Bacillati</taxon>
        <taxon>Bacillota</taxon>
        <taxon>Clostridia</taxon>
        <taxon>Eubacteriales</taxon>
        <taxon>Oscillospiraceae</taxon>
        <taxon>Harryflintia</taxon>
    </lineage>
</organism>
<comment type="function">
    <text evidence="7">Catalyzes the initial step of the lipid cycle reactions in the biosynthesis of the cell wall peptidoglycan: transfers peptidoglycan precursor phospho-MurNAc-pentapeptide from UDP-MurNAc-pentapeptide onto the lipid carrier undecaprenyl phosphate, yielding undecaprenyl-pyrophosphoryl-MurNAc-pentapeptide, known as lipid I.</text>
</comment>
<keyword evidence="7" id="KW-0573">Peptidoglycan synthesis</keyword>
<dbReference type="GO" id="GO:0071555">
    <property type="term" value="P:cell wall organization"/>
    <property type="evidence" value="ECO:0007669"/>
    <property type="project" value="UniProtKB-KW"/>
</dbReference>
<gene>
    <name evidence="7" type="primary">mraY</name>
    <name evidence="10" type="ORF">EDD78_104143</name>
</gene>
<feature type="transmembrane region" description="Helical" evidence="7">
    <location>
        <begin position="168"/>
        <end position="188"/>
    </location>
</feature>
<evidence type="ECO:0000256" key="3">
    <source>
        <dbReference type="ARBA" id="ARBA00022679"/>
    </source>
</evidence>
<dbReference type="PANTHER" id="PTHR22926:SF5">
    <property type="entry name" value="PHOSPHO-N-ACETYLMURAMOYL-PENTAPEPTIDE-TRANSFERASE HOMOLOG"/>
    <property type="match status" value="1"/>
</dbReference>
<dbReference type="InterPro" id="IPR000715">
    <property type="entry name" value="Glycosyl_transferase_4"/>
</dbReference>
<sequence length="340" mass="36244">MNDFATIVTAIASFGVTALLGLWAVPFLRRIKYGQTIKEIGPTWHKNKNGTPTMGGLTFIIGILTAVIAGFIALRLSEASHPLDPLIRAGGLNTTRLFLGLTMALAFGAIGFADDYIKVVKKRNLGLRAREKTVAQILVAGAYLAGLYMAGDTSTILILPFLGQVDLGIFYIPFALFVIVGAVNAVNLTDGIDGLAASVTFVVGIGFMLCCALLSFGEMGLLATALAGGCLGFLIWNFHPAKMFMGDTGSMFLGGVVVALAFGIGQPAILILMGVVYIVETLSDIIQIGCYKLTHKRVFKMAPIHHHFEMSGWSEVKIVMVFSLVALAGCGLGIWSLFFQ</sequence>
<feature type="transmembrane region" description="Helical" evidence="7">
    <location>
        <begin position="6"/>
        <end position="28"/>
    </location>
</feature>
<keyword evidence="7 9" id="KW-0460">Magnesium</keyword>
<keyword evidence="6 7" id="KW-0472">Membrane</keyword>